<dbReference type="EMBL" id="CP011057">
    <property type="protein sequence ID" value="AKA78785.1"/>
    <property type="molecule type" value="Genomic_DNA"/>
</dbReference>
<keyword evidence="1" id="KW-0472">Membrane</keyword>
<keyword evidence="1" id="KW-1133">Transmembrane helix</keyword>
<evidence type="ECO:0000313" key="6">
    <source>
        <dbReference type="EMBL" id="AZF70482.1"/>
    </source>
</evidence>
<reference evidence="14 15" key="1">
    <citation type="journal article" date="2015" name="Genome Announc.">
        <title>Complete Genome Sequence of Sulfolobus solfataricus Strain 98/2 and Evolved Derivatives.</title>
        <authorList>
            <person name="McCarthy S."/>
            <person name="Gradnigo J."/>
            <person name="Johnson T."/>
            <person name="Payne S."/>
            <person name="Lipzen A."/>
            <person name="Martin J."/>
            <person name="Schackwitz W."/>
            <person name="Moriyama E."/>
            <person name="Blum P."/>
        </authorList>
    </citation>
    <scope>NUCLEOTIDE SEQUENCE [LARGE SCALE GENOMIC DNA]</scope>
    <source>
        <strain evidence="14">98/2 SULC</strain>
        <strain evidence="2">SARC-B</strain>
        <strain evidence="3">SARC-C</strain>
        <strain evidence="4 16">SULA</strain>
        <strain evidence="15">SULB</strain>
    </source>
</reference>
<reference evidence="12 25" key="6">
    <citation type="journal article" date="2020" name="Nat. Commun.">
        <title>The structures of two archaeal type IV pili illuminate evolutionary relationships.</title>
        <authorList>
            <person name="Wang F."/>
            <person name="Baquero D.P."/>
            <person name="Su Z."/>
            <person name="Beltran L.C."/>
            <person name="Prangishvili D."/>
            <person name="Krupovic M."/>
            <person name="Egelman E.H."/>
        </authorList>
    </citation>
    <scope>NUCLEOTIDE SEQUENCE [LARGE SCALE GENOMIC DNA]</scope>
    <source>
        <strain evidence="12 25">POZ149</strain>
    </source>
</reference>
<dbReference type="Proteomes" id="UP000076770">
    <property type="component" value="Chromosome i"/>
</dbReference>
<dbReference type="EMBL" id="CP011056">
    <property type="protein sequence ID" value="AKA76093.1"/>
    <property type="molecule type" value="Genomic_DNA"/>
</dbReference>
<evidence type="ECO:0000313" key="10">
    <source>
        <dbReference type="EMBL" id="AZF80940.1"/>
    </source>
</evidence>
<dbReference type="GeneID" id="44128998"/>
<dbReference type="NCBIfam" id="TIGR02537">
    <property type="entry name" value="arch_flag_Nterm"/>
    <property type="match status" value="1"/>
</dbReference>
<dbReference type="GeneID" id="1455293"/>
<evidence type="ECO:0000313" key="25">
    <source>
        <dbReference type="Proteomes" id="UP000594632"/>
    </source>
</evidence>
<dbReference type="PATRIC" id="fig|2287.6.peg.1115"/>
<dbReference type="EMBL" id="CP033240">
    <property type="protein sequence ID" value="AZF80940.1"/>
    <property type="molecule type" value="Genomic_DNA"/>
</dbReference>
<keyword evidence="1" id="KW-0812">Transmembrane</keyword>
<dbReference type="EMBL" id="CP033236">
    <property type="protein sequence ID" value="AZF70482.1"/>
    <property type="molecule type" value="Genomic_DNA"/>
</dbReference>
<evidence type="ECO:0000313" key="20">
    <source>
        <dbReference type="Proteomes" id="UP000273194"/>
    </source>
</evidence>
<protein>
    <submittedName>
        <fullName evidence="4">Flagellar hook-basal body protein</fullName>
    </submittedName>
</protein>
<feature type="transmembrane region" description="Helical" evidence="1">
    <location>
        <begin position="7"/>
        <end position="28"/>
    </location>
</feature>
<evidence type="ECO:0000313" key="8">
    <source>
        <dbReference type="EMBL" id="AZF75727.1"/>
    </source>
</evidence>
<dbReference type="RefSeq" id="WP_009989601.1">
    <property type="nucleotide sequence ID" value="NZ_CP011055.2"/>
</dbReference>
<name>A0A0E3K0A3_SACSO</name>
<keyword evidence="4" id="KW-0969">Cilium</keyword>
<keyword evidence="4" id="KW-0966">Cell projection</keyword>
<evidence type="ECO:0000313" key="9">
    <source>
        <dbReference type="EMBL" id="AZF78334.1"/>
    </source>
</evidence>
<dbReference type="Proteomes" id="UP000594632">
    <property type="component" value="Chromosome"/>
</dbReference>
<evidence type="ECO:0000313" key="12">
    <source>
        <dbReference type="EMBL" id="QPG50375.1"/>
    </source>
</evidence>
<evidence type="ECO:0000313" key="23">
    <source>
        <dbReference type="Proteomes" id="UP000278715"/>
    </source>
</evidence>
<reference evidence="17" key="3">
    <citation type="submission" date="2016-04" db="EMBL/GenBank/DDBJ databases">
        <authorList>
            <person name="Shah S.A."/>
            <person name="Garrett R.A."/>
        </authorList>
    </citation>
    <scope>NUCLEOTIDE SEQUENCE [LARGE SCALE GENOMIC DNA]</scope>
    <source>
        <strain evidence="17">ATCC 35091 / DSM 1616 / JCM 8930 / NBRC 15331 / P1</strain>
    </source>
</reference>
<evidence type="ECO:0000313" key="7">
    <source>
        <dbReference type="EMBL" id="AZF73102.1"/>
    </source>
</evidence>
<dbReference type="EMBL" id="CP033235">
    <property type="protein sequence ID" value="AZF67862.1"/>
    <property type="molecule type" value="Genomic_DNA"/>
</dbReference>
<dbReference type="Proteomes" id="UP000269431">
    <property type="component" value="Chromosome"/>
</dbReference>
<reference evidence="18 19" key="4">
    <citation type="journal article" date="2018" name="Proc. Natl. Acad. Sci. U.S.A.">
        <title>Nonmutational mechanism of inheritance in the Archaeon Sulfolobus solfataricus.</title>
        <authorList>
            <person name="Payne S."/>
            <person name="McCarthy S."/>
            <person name="Johnson T."/>
            <person name="North E."/>
            <person name="Blum P."/>
        </authorList>
    </citation>
    <scope>NUCLEOTIDE SEQUENCE [LARGE SCALE GENOMIC DNA]</scope>
    <source>
        <strain evidence="6 18">SARC-H</strain>
        <strain evidence="7 22">SARC-I</strain>
        <strain evidence="9 23">SARC-N</strain>
        <strain evidence="10 24">SARC-O</strain>
        <strain evidence="11 19">SUL120</strain>
        <strain evidence="5 20">SULG</strain>
        <strain evidence="8 21">SULM</strain>
    </source>
</reference>
<evidence type="ECO:0000313" key="3">
    <source>
        <dbReference type="EMBL" id="AKA76093.1"/>
    </source>
</evidence>
<dbReference type="Proteomes" id="UP000282269">
    <property type="component" value="Chromosome"/>
</dbReference>
<evidence type="ECO:0000313" key="2">
    <source>
        <dbReference type="EMBL" id="AKA73394.1"/>
    </source>
</evidence>
<dbReference type="EMBL" id="LT549890">
    <property type="protein sequence ID" value="SAI83591.1"/>
    <property type="molecule type" value="Genomic_DNA"/>
</dbReference>
<evidence type="ECO:0000313" key="13">
    <source>
        <dbReference type="EMBL" id="SAI83591.1"/>
    </source>
</evidence>
<evidence type="ECO:0000313" key="15">
    <source>
        <dbReference type="Proteomes" id="UP000033085"/>
    </source>
</evidence>
<reference evidence="13" key="2">
    <citation type="submission" date="2016-04" db="EMBL/GenBank/DDBJ databases">
        <authorList>
            <person name="Evans L.H."/>
            <person name="Alamgir A."/>
            <person name="Owens N."/>
            <person name="Weber N.D."/>
            <person name="Virtaneva K."/>
            <person name="Barbian K."/>
            <person name="Babar A."/>
            <person name="Rosenke K."/>
        </authorList>
    </citation>
    <scope>NUCLEOTIDE SEQUENCE</scope>
    <source>
        <strain evidence="13">P1</strain>
    </source>
</reference>
<evidence type="ECO:0000313" key="17">
    <source>
        <dbReference type="Proteomes" id="UP000076770"/>
    </source>
</evidence>
<dbReference type="EMBL" id="CP033237">
    <property type="protein sequence ID" value="AZF73102.1"/>
    <property type="molecule type" value="Genomic_DNA"/>
</dbReference>
<evidence type="ECO:0000313" key="24">
    <source>
        <dbReference type="Proteomes" id="UP000282269"/>
    </source>
</evidence>
<evidence type="ECO:0000313" key="19">
    <source>
        <dbReference type="Proteomes" id="UP000269431"/>
    </source>
</evidence>
<sequence length="575" mass="64035">MKKGISSILGAIILIQIVVSSVGLILYLTSLNAKMSNIAYSQIYEELQNAPISVIPTYQGPMIISTSSSHMAITYIIYPNGKIIHTNIPLTQNGVYINFDNNPWSVIVLNDGNWYNISANDRLVSPNTTALGGIRLYEPYSYTINQGKINLSYLATPPIYGKNLDPANWNLLSESPASYTPYGIQNSLILIPENGSIPIIANLSSGLQYFDIAIPYNNRVFVGVAAGATPGIWYTTNSPQFSYYLPLEFSVSYQADYIVPVYNATFEYSTWIDGARYYVTLSYVTYNMIYFMKQNNYTIKTRNGEIQLLSYKFIGYLMASKIDYGSVEFGIWSFPTGTSITDIPIPGYNNYTLYSGVMINASYTAFNESGVVPPSALILPLQGGNGYLNSTNITEESLVNVEMMISGGNLDYNSNGTPIPNVMNYTYFWYFINPQIKKSNSVNLLISITPNSQVTVALRDSGGFIYPDYSYIAYSLAEKYSVTHNYVGLNGGPPLTVIIDDVSGTLINGSNQGYLPLGYPVVNANYKYTIIPGDYVQYTETATYQYFKTINLQINYNLPFIIIVPEDVYYPYFAV</sequence>
<dbReference type="EMBL" id="CP033239">
    <property type="protein sequence ID" value="AZF78334.1"/>
    <property type="molecule type" value="Genomic_DNA"/>
</dbReference>
<dbReference type="Proteomes" id="UP000267993">
    <property type="component" value="Chromosome"/>
</dbReference>
<dbReference type="EMBL" id="CP033238">
    <property type="protein sequence ID" value="AZF75727.1"/>
    <property type="molecule type" value="Genomic_DNA"/>
</dbReference>
<organism evidence="4 16">
    <name type="scientific">Saccharolobus solfataricus</name>
    <name type="common">Sulfolobus solfataricus</name>
    <dbReference type="NCBI Taxonomy" id="2287"/>
    <lineage>
        <taxon>Archaea</taxon>
        <taxon>Thermoproteota</taxon>
        <taxon>Thermoprotei</taxon>
        <taxon>Sulfolobales</taxon>
        <taxon>Sulfolobaceae</taxon>
        <taxon>Saccharolobus</taxon>
    </lineage>
</organism>
<keyword evidence="4" id="KW-0282">Flagellum</keyword>
<evidence type="ECO:0000313" key="14">
    <source>
        <dbReference type="Proteomes" id="UP000033057"/>
    </source>
</evidence>
<dbReference type="Proteomes" id="UP000275843">
    <property type="component" value="Chromosome"/>
</dbReference>
<dbReference type="EMBL" id="CP011055">
    <property type="protein sequence ID" value="AKA73394.1"/>
    <property type="molecule type" value="Genomic_DNA"/>
</dbReference>
<dbReference type="Proteomes" id="UP000278715">
    <property type="component" value="Chromosome"/>
</dbReference>
<dbReference type="KEGG" id="ssof:SULC_1053"/>
<evidence type="ECO:0000313" key="22">
    <source>
        <dbReference type="Proteomes" id="UP000275843"/>
    </source>
</evidence>
<evidence type="ECO:0000313" key="16">
    <source>
        <dbReference type="Proteomes" id="UP000033106"/>
    </source>
</evidence>
<evidence type="ECO:0000313" key="4">
    <source>
        <dbReference type="EMBL" id="AKA78785.1"/>
    </source>
</evidence>
<dbReference type="Proteomes" id="UP000273443">
    <property type="component" value="Chromosome"/>
</dbReference>
<evidence type="ECO:0000313" key="5">
    <source>
        <dbReference type="EMBL" id="AZF67862.1"/>
    </source>
</evidence>
<dbReference type="Proteomes" id="UP000033057">
    <property type="component" value="Chromosome"/>
</dbReference>
<evidence type="ECO:0000313" key="11">
    <source>
        <dbReference type="EMBL" id="AZF83579.1"/>
    </source>
</evidence>
<evidence type="ECO:0000313" key="21">
    <source>
        <dbReference type="Proteomes" id="UP000273443"/>
    </source>
</evidence>
<dbReference type="EMBL" id="CP050869">
    <property type="protein sequence ID" value="QPG50375.1"/>
    <property type="molecule type" value="Genomic_DNA"/>
</dbReference>
<dbReference type="AlphaFoldDB" id="A0A0E3K0A3"/>
<dbReference type="KEGG" id="ssol:SULB_1054"/>
<dbReference type="Proteomes" id="UP000273194">
    <property type="component" value="Chromosome"/>
</dbReference>
<dbReference type="InterPro" id="IPR013373">
    <property type="entry name" value="Flagellin/pilin_N_arc"/>
</dbReference>
<dbReference type="Proteomes" id="UP000033106">
    <property type="component" value="Chromosome"/>
</dbReference>
<evidence type="ECO:0000313" key="18">
    <source>
        <dbReference type="Proteomes" id="UP000267993"/>
    </source>
</evidence>
<evidence type="ECO:0000256" key="1">
    <source>
        <dbReference type="SAM" id="Phobius"/>
    </source>
</evidence>
<gene>
    <name evidence="12" type="ORF">HFC64_11650</name>
    <name evidence="13" type="ORF">SSOP1_0037</name>
    <name evidence="4" type="ORF">SULA_1052</name>
    <name evidence="2" type="ORF">SULB_1054</name>
    <name evidence="3" type="ORF">SULC_1053</name>
    <name evidence="5" type="ORF">SULG_05170</name>
    <name evidence="6" type="ORF">SULH_05170</name>
    <name evidence="7" type="ORF">SULI_05170</name>
    <name evidence="8" type="ORF">SULM_05170</name>
    <name evidence="9" type="ORF">SULN_05170</name>
    <name evidence="10" type="ORF">SULO_05180</name>
    <name evidence="11" type="ORF">SULZ_05415</name>
</gene>
<accession>A0A0E3K0A3</accession>
<dbReference type="Proteomes" id="UP000033085">
    <property type="component" value="Chromosome"/>
</dbReference>
<proteinExistence type="predicted"/>
<dbReference type="KEGG" id="ssoa:SULA_1052"/>
<reference evidence="4" key="5">
    <citation type="submission" date="2018-10" db="EMBL/GenBank/DDBJ databases">
        <authorList>
            <person name="McCarthy S."/>
            <person name="Gradnigo J."/>
            <person name="Johnson T."/>
            <person name="Payne S."/>
            <person name="Lipzen A."/>
            <person name="Schackwitz W."/>
            <person name="Martin J."/>
            <person name="Moriyama E."/>
            <person name="Blum P."/>
        </authorList>
    </citation>
    <scope>NUCLEOTIDE SEQUENCE</scope>
    <source>
        <strain evidence="2">SARC-B</strain>
        <strain evidence="3">SARC-C</strain>
        <strain evidence="4">SULA</strain>
    </source>
</reference>
<dbReference type="EMBL" id="CP033241">
    <property type="protein sequence ID" value="AZF83579.1"/>
    <property type="molecule type" value="Genomic_DNA"/>
</dbReference>
<dbReference type="OrthoDB" id="37023at2157"/>